<dbReference type="Pfam" id="PF00990">
    <property type="entry name" value="GGDEF"/>
    <property type="match status" value="1"/>
</dbReference>
<dbReference type="InterPro" id="IPR000160">
    <property type="entry name" value="GGDEF_dom"/>
</dbReference>
<evidence type="ECO:0000256" key="1">
    <source>
        <dbReference type="ARBA" id="ARBA00001946"/>
    </source>
</evidence>
<gene>
    <name evidence="6" type="ORF">GCM10007392_08760</name>
</gene>
<dbReference type="InterPro" id="IPR013656">
    <property type="entry name" value="PAS_4"/>
</dbReference>
<dbReference type="EC" id="2.7.7.65" evidence="2"/>
<feature type="domain" description="PAS" evidence="4">
    <location>
        <begin position="11"/>
        <end position="62"/>
    </location>
</feature>
<organism evidence="6 7">
    <name type="scientific">Saccharospirillum salsuginis</name>
    <dbReference type="NCBI Taxonomy" id="418750"/>
    <lineage>
        <taxon>Bacteria</taxon>
        <taxon>Pseudomonadati</taxon>
        <taxon>Pseudomonadota</taxon>
        <taxon>Gammaproteobacteria</taxon>
        <taxon>Oceanospirillales</taxon>
        <taxon>Saccharospirillaceae</taxon>
        <taxon>Saccharospirillum</taxon>
    </lineage>
</organism>
<dbReference type="EMBL" id="BMXR01000002">
    <property type="protein sequence ID" value="GGX44223.1"/>
    <property type="molecule type" value="Genomic_DNA"/>
</dbReference>
<proteinExistence type="predicted"/>
<dbReference type="PROSITE" id="PS50887">
    <property type="entry name" value="GGDEF"/>
    <property type="match status" value="1"/>
</dbReference>
<reference evidence="6" key="1">
    <citation type="journal article" date="2014" name="Int. J. Syst. Evol. Microbiol.">
        <title>Complete genome sequence of Corynebacterium casei LMG S-19264T (=DSM 44701T), isolated from a smear-ripened cheese.</title>
        <authorList>
            <consortium name="US DOE Joint Genome Institute (JGI-PGF)"/>
            <person name="Walter F."/>
            <person name="Albersmeier A."/>
            <person name="Kalinowski J."/>
            <person name="Ruckert C."/>
        </authorList>
    </citation>
    <scope>NUCLEOTIDE SEQUENCE</scope>
    <source>
        <strain evidence="6">KCTC 22169</strain>
    </source>
</reference>
<dbReference type="PANTHER" id="PTHR45138">
    <property type="entry name" value="REGULATORY COMPONENTS OF SENSORY TRANSDUCTION SYSTEM"/>
    <property type="match status" value="1"/>
</dbReference>
<evidence type="ECO:0000256" key="2">
    <source>
        <dbReference type="ARBA" id="ARBA00012528"/>
    </source>
</evidence>
<protein>
    <recommendedName>
        <fullName evidence="2">diguanylate cyclase</fullName>
        <ecNumber evidence="2">2.7.7.65</ecNumber>
    </recommendedName>
</protein>
<reference evidence="6" key="2">
    <citation type="submission" date="2020-09" db="EMBL/GenBank/DDBJ databases">
        <authorList>
            <person name="Sun Q."/>
            <person name="Kim S."/>
        </authorList>
    </citation>
    <scope>NUCLEOTIDE SEQUENCE</scope>
    <source>
        <strain evidence="6">KCTC 22169</strain>
    </source>
</reference>
<dbReference type="Pfam" id="PF08448">
    <property type="entry name" value="PAS_4"/>
    <property type="match status" value="1"/>
</dbReference>
<dbReference type="InterPro" id="IPR050469">
    <property type="entry name" value="Diguanylate_Cyclase"/>
</dbReference>
<dbReference type="Gene3D" id="3.30.70.270">
    <property type="match status" value="1"/>
</dbReference>
<evidence type="ECO:0000259" key="4">
    <source>
        <dbReference type="PROSITE" id="PS50112"/>
    </source>
</evidence>
<name>A0A918K2N0_9GAMM</name>
<accession>A0A918K2N0</accession>
<dbReference type="NCBIfam" id="TIGR00229">
    <property type="entry name" value="sensory_box"/>
    <property type="match status" value="1"/>
</dbReference>
<evidence type="ECO:0000313" key="6">
    <source>
        <dbReference type="EMBL" id="GGX44223.1"/>
    </source>
</evidence>
<evidence type="ECO:0000313" key="7">
    <source>
        <dbReference type="Proteomes" id="UP000626148"/>
    </source>
</evidence>
<evidence type="ECO:0000259" key="5">
    <source>
        <dbReference type="PROSITE" id="PS50887"/>
    </source>
</evidence>
<keyword evidence="7" id="KW-1185">Reference proteome</keyword>
<dbReference type="GO" id="GO:0052621">
    <property type="term" value="F:diguanylate cyclase activity"/>
    <property type="evidence" value="ECO:0007669"/>
    <property type="project" value="UniProtKB-EC"/>
</dbReference>
<dbReference type="SMART" id="SM00267">
    <property type="entry name" value="GGDEF"/>
    <property type="match status" value="1"/>
</dbReference>
<dbReference type="PROSITE" id="PS50112">
    <property type="entry name" value="PAS"/>
    <property type="match status" value="1"/>
</dbReference>
<comment type="cofactor">
    <cofactor evidence="1">
        <name>Mg(2+)</name>
        <dbReference type="ChEBI" id="CHEBI:18420"/>
    </cofactor>
</comment>
<dbReference type="AlphaFoldDB" id="A0A918K2N0"/>
<comment type="caution">
    <text evidence="6">The sequence shown here is derived from an EMBL/GenBank/DDBJ whole genome shotgun (WGS) entry which is preliminary data.</text>
</comment>
<comment type="catalytic activity">
    <reaction evidence="3">
        <text>2 GTP = 3',3'-c-di-GMP + 2 diphosphate</text>
        <dbReference type="Rhea" id="RHEA:24898"/>
        <dbReference type="ChEBI" id="CHEBI:33019"/>
        <dbReference type="ChEBI" id="CHEBI:37565"/>
        <dbReference type="ChEBI" id="CHEBI:58805"/>
        <dbReference type="EC" id="2.7.7.65"/>
    </reaction>
</comment>
<dbReference type="SUPFAM" id="SSF55785">
    <property type="entry name" value="PYP-like sensor domain (PAS domain)"/>
    <property type="match status" value="1"/>
</dbReference>
<dbReference type="InterPro" id="IPR000014">
    <property type="entry name" value="PAS"/>
</dbReference>
<sequence length="318" mass="36510">MSASRDDNLTEFHWLLEVLQTIDVGMLVVDLEFKVIAWNGFMENHSGIAPQDALGRHLFDVFPDIPQDWFEHKSRTVIQLKNRAFTTWEQRPYVFKFKNNRPITGTSEYMYQNCTFIPVTNTQGEVENLCVIVYDVTDVAVSKQELQKANVQLKELSRLDRLTELFNRGYWEEQLSQEFMRQQRSGNATSLVMFDIDHFKKVNDEHGHPAGDEVIRMVARVVRETIRASDIPGRYGGEEFAVILPDTQPEDAMQLAERLREHVEAQVVKTQGEDIQVTISLGVSGWNSGFSEYSEWIDSADQALYQSKQGGRNLVTLA</sequence>
<dbReference type="FunFam" id="3.30.70.270:FF:000001">
    <property type="entry name" value="Diguanylate cyclase domain protein"/>
    <property type="match status" value="1"/>
</dbReference>
<dbReference type="InterPro" id="IPR043128">
    <property type="entry name" value="Rev_trsase/Diguanyl_cyclase"/>
</dbReference>
<dbReference type="RefSeq" id="WP_189607278.1">
    <property type="nucleotide sequence ID" value="NZ_BMXR01000002.1"/>
</dbReference>
<dbReference type="CDD" id="cd00130">
    <property type="entry name" value="PAS"/>
    <property type="match status" value="1"/>
</dbReference>
<dbReference type="InterPro" id="IPR029787">
    <property type="entry name" value="Nucleotide_cyclase"/>
</dbReference>
<dbReference type="CDD" id="cd01949">
    <property type="entry name" value="GGDEF"/>
    <property type="match status" value="1"/>
</dbReference>
<dbReference type="PANTHER" id="PTHR45138:SF9">
    <property type="entry name" value="DIGUANYLATE CYCLASE DGCM-RELATED"/>
    <property type="match status" value="1"/>
</dbReference>
<dbReference type="Proteomes" id="UP000626148">
    <property type="component" value="Unassembled WGS sequence"/>
</dbReference>
<dbReference type="SMART" id="SM00091">
    <property type="entry name" value="PAS"/>
    <property type="match status" value="1"/>
</dbReference>
<dbReference type="Gene3D" id="3.30.450.20">
    <property type="entry name" value="PAS domain"/>
    <property type="match status" value="1"/>
</dbReference>
<dbReference type="NCBIfam" id="TIGR00254">
    <property type="entry name" value="GGDEF"/>
    <property type="match status" value="1"/>
</dbReference>
<evidence type="ECO:0000256" key="3">
    <source>
        <dbReference type="ARBA" id="ARBA00034247"/>
    </source>
</evidence>
<feature type="domain" description="GGDEF" evidence="5">
    <location>
        <begin position="187"/>
        <end position="318"/>
    </location>
</feature>
<dbReference type="SUPFAM" id="SSF55073">
    <property type="entry name" value="Nucleotide cyclase"/>
    <property type="match status" value="1"/>
</dbReference>
<dbReference type="InterPro" id="IPR035965">
    <property type="entry name" value="PAS-like_dom_sf"/>
</dbReference>